<dbReference type="InterPro" id="IPR001789">
    <property type="entry name" value="Sig_transdc_resp-reg_receiver"/>
</dbReference>
<evidence type="ECO:0000313" key="6">
    <source>
        <dbReference type="EMBL" id="OIN55531.1"/>
    </source>
</evidence>
<dbReference type="InterPro" id="IPR016032">
    <property type="entry name" value="Sig_transdc_resp-reg_C-effctor"/>
</dbReference>
<dbReference type="SMART" id="SM00421">
    <property type="entry name" value="HTH_LUXR"/>
    <property type="match status" value="1"/>
</dbReference>
<dbReference type="SUPFAM" id="SSF52172">
    <property type="entry name" value="CheY-like"/>
    <property type="match status" value="1"/>
</dbReference>
<dbReference type="InterPro" id="IPR000792">
    <property type="entry name" value="Tscrpt_reg_LuxR_C"/>
</dbReference>
<dbReference type="GO" id="GO:0003677">
    <property type="term" value="F:DNA binding"/>
    <property type="evidence" value="ECO:0007669"/>
    <property type="project" value="UniProtKB-KW"/>
</dbReference>
<dbReference type="EMBL" id="MORL01000078">
    <property type="protein sequence ID" value="OIN55531.1"/>
    <property type="molecule type" value="Genomic_DNA"/>
</dbReference>
<dbReference type="PANTHER" id="PTHR45566:SF2">
    <property type="entry name" value="NARL SUBFAMILY"/>
    <property type="match status" value="1"/>
</dbReference>
<dbReference type="PROSITE" id="PS00622">
    <property type="entry name" value="HTH_LUXR_1"/>
    <property type="match status" value="1"/>
</dbReference>
<dbReference type="OrthoDB" id="9797341at2"/>
<evidence type="ECO:0000313" key="7">
    <source>
        <dbReference type="Proteomes" id="UP000181790"/>
    </source>
</evidence>
<organism evidence="6 7">
    <name type="scientific">Arsenicibacter rosenii</name>
    <dbReference type="NCBI Taxonomy" id="1750698"/>
    <lineage>
        <taxon>Bacteria</taxon>
        <taxon>Pseudomonadati</taxon>
        <taxon>Bacteroidota</taxon>
        <taxon>Cytophagia</taxon>
        <taxon>Cytophagales</taxon>
        <taxon>Spirosomataceae</taxon>
        <taxon>Arsenicibacter</taxon>
    </lineage>
</organism>
<dbReference type="CDD" id="cd17535">
    <property type="entry name" value="REC_NarL-like"/>
    <property type="match status" value="1"/>
</dbReference>
<feature type="domain" description="HTH luxR-type" evidence="4">
    <location>
        <begin position="140"/>
        <end position="205"/>
    </location>
</feature>
<comment type="caution">
    <text evidence="6">The sequence shown here is derived from an EMBL/GenBank/DDBJ whole genome shotgun (WGS) entry which is preliminary data.</text>
</comment>
<feature type="domain" description="Response regulatory" evidence="5">
    <location>
        <begin position="4"/>
        <end position="120"/>
    </location>
</feature>
<reference evidence="6 7" key="1">
    <citation type="submission" date="2016-10" db="EMBL/GenBank/DDBJ databases">
        <title>Arsenicibacter rosenii gen. nov., sp. nov., an efficient arsenic-methylating bacterium isolated from an arsenic-contaminated paddy soil.</title>
        <authorList>
            <person name="Huang K."/>
        </authorList>
    </citation>
    <scope>NUCLEOTIDE SEQUENCE [LARGE SCALE GENOMIC DNA]</scope>
    <source>
        <strain evidence="6 7">SM-1</strain>
    </source>
</reference>
<evidence type="ECO:0000256" key="1">
    <source>
        <dbReference type="ARBA" id="ARBA00022553"/>
    </source>
</evidence>
<dbReference type="SUPFAM" id="SSF46894">
    <property type="entry name" value="C-terminal effector domain of the bipartite response regulators"/>
    <property type="match status" value="1"/>
</dbReference>
<dbReference type="GO" id="GO:0000160">
    <property type="term" value="P:phosphorelay signal transduction system"/>
    <property type="evidence" value="ECO:0007669"/>
    <property type="project" value="InterPro"/>
</dbReference>
<dbReference type="PANTHER" id="PTHR45566">
    <property type="entry name" value="HTH-TYPE TRANSCRIPTIONAL REGULATOR YHJB-RELATED"/>
    <property type="match status" value="1"/>
</dbReference>
<name>A0A1S2V9Y0_9BACT</name>
<dbReference type="Proteomes" id="UP000181790">
    <property type="component" value="Unassembled WGS sequence"/>
</dbReference>
<dbReference type="RefSeq" id="WP_071506839.1">
    <property type="nucleotide sequence ID" value="NZ_MORL01000078.1"/>
</dbReference>
<dbReference type="PROSITE" id="PS50043">
    <property type="entry name" value="HTH_LUXR_2"/>
    <property type="match status" value="1"/>
</dbReference>
<dbReference type="InterPro" id="IPR011006">
    <property type="entry name" value="CheY-like_superfamily"/>
</dbReference>
<dbReference type="PRINTS" id="PR00038">
    <property type="entry name" value="HTHLUXR"/>
</dbReference>
<dbReference type="GO" id="GO:0006355">
    <property type="term" value="P:regulation of DNA-templated transcription"/>
    <property type="evidence" value="ECO:0007669"/>
    <property type="project" value="InterPro"/>
</dbReference>
<dbReference type="PROSITE" id="PS50110">
    <property type="entry name" value="RESPONSE_REGULATORY"/>
    <property type="match status" value="1"/>
</dbReference>
<dbReference type="SMART" id="SM00448">
    <property type="entry name" value="REC"/>
    <property type="match status" value="1"/>
</dbReference>
<feature type="modified residue" description="4-aspartylphosphate" evidence="3">
    <location>
        <position position="55"/>
    </location>
</feature>
<proteinExistence type="predicted"/>
<dbReference type="Pfam" id="PF00072">
    <property type="entry name" value="Response_reg"/>
    <property type="match status" value="1"/>
</dbReference>
<dbReference type="AlphaFoldDB" id="A0A1S2V9Y0"/>
<dbReference type="Pfam" id="PF00196">
    <property type="entry name" value="GerE"/>
    <property type="match status" value="1"/>
</dbReference>
<dbReference type="InterPro" id="IPR051015">
    <property type="entry name" value="EvgA-like"/>
</dbReference>
<gene>
    <name evidence="6" type="ORF">BLX24_29690</name>
</gene>
<dbReference type="InterPro" id="IPR058245">
    <property type="entry name" value="NreC/VraR/RcsB-like_REC"/>
</dbReference>
<keyword evidence="7" id="KW-1185">Reference proteome</keyword>
<dbReference type="CDD" id="cd06170">
    <property type="entry name" value="LuxR_C_like"/>
    <property type="match status" value="1"/>
</dbReference>
<keyword evidence="1 3" id="KW-0597">Phosphoprotein</keyword>
<keyword evidence="2" id="KW-0238">DNA-binding</keyword>
<accession>A0A1S2V9Y0</accession>
<evidence type="ECO:0000259" key="5">
    <source>
        <dbReference type="PROSITE" id="PS50110"/>
    </source>
</evidence>
<evidence type="ECO:0000259" key="4">
    <source>
        <dbReference type="PROSITE" id="PS50043"/>
    </source>
</evidence>
<protein>
    <recommendedName>
        <fullName evidence="8">DNA-binding response regulator</fullName>
    </recommendedName>
</protein>
<dbReference type="Gene3D" id="3.40.50.2300">
    <property type="match status" value="1"/>
</dbReference>
<evidence type="ECO:0000256" key="2">
    <source>
        <dbReference type="ARBA" id="ARBA00023125"/>
    </source>
</evidence>
<sequence>MKIPVLIIDDHQLFSDGLSLILKESNQFDVVGQVFDSRQAIYQCLSIRPSLVLIDFNMPEINGLTIVNELKAQSFSGKIVVISMYAGNKEIEMFKDSGVDGYLPKTTPASKLIDALCGVMSGDQVFESLVTKKELTVKDSFTMKNRLTKREADILRAIKKGMTTEDVANYLNLSYYTVETHRKNINQKLNIRSKVEFYDFLSKFDVGAD</sequence>
<evidence type="ECO:0000256" key="3">
    <source>
        <dbReference type="PROSITE-ProRule" id="PRU00169"/>
    </source>
</evidence>
<evidence type="ECO:0008006" key="8">
    <source>
        <dbReference type="Google" id="ProtNLM"/>
    </source>
</evidence>